<dbReference type="EMBL" id="WMBA01000046">
    <property type="protein sequence ID" value="MTD57330.1"/>
    <property type="molecule type" value="Genomic_DNA"/>
</dbReference>
<name>A0A6N7Z7W8_9PSEU</name>
<comment type="subcellular location">
    <subcellularLocation>
        <location evidence="1">Cell envelope</location>
    </subcellularLocation>
</comment>
<accession>A0A6N7Z7W8</accession>
<dbReference type="GO" id="GO:0030246">
    <property type="term" value="F:carbohydrate binding"/>
    <property type="evidence" value="ECO:0007669"/>
    <property type="project" value="UniProtKB-ARBA"/>
</dbReference>
<protein>
    <submittedName>
        <fullName evidence="6">Substrate-binding domain-containing protein</fullName>
    </submittedName>
</protein>
<keyword evidence="3 4" id="KW-0732">Signal</keyword>
<comment type="caution">
    <text evidence="6">The sequence shown here is derived from an EMBL/GenBank/DDBJ whole genome shotgun (WGS) entry which is preliminary data.</text>
</comment>
<evidence type="ECO:0000313" key="6">
    <source>
        <dbReference type="EMBL" id="MTD57330.1"/>
    </source>
</evidence>
<evidence type="ECO:0000256" key="2">
    <source>
        <dbReference type="ARBA" id="ARBA00007639"/>
    </source>
</evidence>
<dbReference type="SUPFAM" id="SSF53822">
    <property type="entry name" value="Periplasmic binding protein-like I"/>
    <property type="match status" value="1"/>
</dbReference>
<dbReference type="AlphaFoldDB" id="A0A6N7Z7W8"/>
<gene>
    <name evidence="6" type="ORF">GKO32_25645</name>
</gene>
<organism evidence="6 7">
    <name type="scientific">Amycolatopsis pithecellobii</name>
    <dbReference type="NCBI Taxonomy" id="664692"/>
    <lineage>
        <taxon>Bacteria</taxon>
        <taxon>Bacillati</taxon>
        <taxon>Actinomycetota</taxon>
        <taxon>Actinomycetes</taxon>
        <taxon>Pseudonocardiales</taxon>
        <taxon>Pseudonocardiaceae</taxon>
        <taxon>Amycolatopsis</taxon>
    </lineage>
</organism>
<feature type="domain" description="Periplasmic binding protein" evidence="5">
    <location>
        <begin position="200"/>
        <end position="313"/>
    </location>
</feature>
<proteinExistence type="inferred from homology"/>
<evidence type="ECO:0000313" key="7">
    <source>
        <dbReference type="Proteomes" id="UP000440096"/>
    </source>
</evidence>
<dbReference type="Proteomes" id="UP000440096">
    <property type="component" value="Unassembled WGS sequence"/>
</dbReference>
<sequence length="348" mass="35649">MSYFSINQWTKKFVVIAAFASTIALAGCAPDSKTPKGNAAAEVSVAVLNCTAAPYCVAGNDAMESEAAKLGIKATMFDAVFDPAKTVSSCKDAIASGKYNAILVNSAIPSASVACATAAKAAGIPVLGMFGPIGTDTSTAAPTTPGVLSQVLVPLDTQIDTLINDIVIPACADRHPCEIGWLRTTNSLPQGDAIIDEKLSAAIKTNPNMRIVGEISSETDTGAAVAATKTFLQKSPGLDLILSYATQGTSGAITALKAQGLVPGKDVLIATAGGSEEVMAAMRRGEIYGSTINLPATEMKIALGLTADAVHGKQIPTSVNPLQAAGLPLAMTQKNLQDFPGFKGEYTQ</sequence>
<dbReference type="PANTHER" id="PTHR46847">
    <property type="entry name" value="D-ALLOSE-BINDING PERIPLASMIC PROTEIN-RELATED"/>
    <property type="match status" value="1"/>
</dbReference>
<evidence type="ECO:0000256" key="3">
    <source>
        <dbReference type="ARBA" id="ARBA00022729"/>
    </source>
</evidence>
<comment type="similarity">
    <text evidence="2">Belongs to the bacterial solute-binding protein 2 family.</text>
</comment>
<dbReference type="InterPro" id="IPR028082">
    <property type="entry name" value="Peripla_BP_I"/>
</dbReference>
<keyword evidence="7" id="KW-1185">Reference proteome</keyword>
<dbReference type="GO" id="GO:0030313">
    <property type="term" value="C:cell envelope"/>
    <property type="evidence" value="ECO:0007669"/>
    <property type="project" value="UniProtKB-SubCell"/>
</dbReference>
<reference evidence="6 7" key="1">
    <citation type="submission" date="2019-11" db="EMBL/GenBank/DDBJ databases">
        <title>Draft genome of Amycolatopsis RM579.</title>
        <authorList>
            <person name="Duangmal K."/>
            <person name="Mingma R."/>
        </authorList>
    </citation>
    <scope>NUCLEOTIDE SEQUENCE [LARGE SCALE GENOMIC DNA]</scope>
    <source>
        <strain evidence="6 7">RM579</strain>
    </source>
</reference>
<dbReference type="Gene3D" id="3.40.50.2300">
    <property type="match status" value="2"/>
</dbReference>
<feature type="signal peptide" evidence="4">
    <location>
        <begin position="1"/>
        <end position="26"/>
    </location>
</feature>
<dbReference type="RefSeq" id="WP_154759466.1">
    <property type="nucleotide sequence ID" value="NZ_WMBA01000046.1"/>
</dbReference>
<evidence type="ECO:0000256" key="1">
    <source>
        <dbReference type="ARBA" id="ARBA00004196"/>
    </source>
</evidence>
<feature type="domain" description="Periplasmic binding protein" evidence="5">
    <location>
        <begin position="51"/>
        <end position="127"/>
    </location>
</feature>
<dbReference type="OrthoDB" id="9813037at2"/>
<evidence type="ECO:0000259" key="5">
    <source>
        <dbReference type="Pfam" id="PF13407"/>
    </source>
</evidence>
<dbReference type="InterPro" id="IPR025997">
    <property type="entry name" value="SBP_2_dom"/>
</dbReference>
<evidence type="ECO:0000256" key="4">
    <source>
        <dbReference type="SAM" id="SignalP"/>
    </source>
</evidence>
<dbReference type="PANTHER" id="PTHR46847:SF1">
    <property type="entry name" value="D-ALLOSE-BINDING PERIPLASMIC PROTEIN-RELATED"/>
    <property type="match status" value="1"/>
</dbReference>
<dbReference type="Pfam" id="PF13407">
    <property type="entry name" value="Peripla_BP_4"/>
    <property type="match status" value="2"/>
</dbReference>
<feature type="chain" id="PRO_5038722241" evidence="4">
    <location>
        <begin position="27"/>
        <end position="348"/>
    </location>
</feature>